<comment type="similarity">
    <text evidence="2">Belongs to the methyl-accepting chemotaxis (MCP) protein family.</text>
</comment>
<feature type="domain" description="HAMP" evidence="6">
    <location>
        <begin position="829"/>
        <end position="881"/>
    </location>
</feature>
<reference evidence="7 8" key="1">
    <citation type="submission" date="2016-10" db="EMBL/GenBank/DDBJ databases">
        <authorList>
            <person name="Varghese N."/>
            <person name="Submissions S."/>
        </authorList>
    </citation>
    <scope>NUCLEOTIDE SEQUENCE [LARGE SCALE GENOMIC DNA]</scope>
    <source>
        <strain evidence="7 8">PL 12/M</strain>
    </source>
</reference>
<dbReference type="Pfam" id="PF18947">
    <property type="entry name" value="HAMP_2"/>
    <property type="match status" value="6"/>
</dbReference>
<feature type="region of interest" description="Disordered" evidence="4">
    <location>
        <begin position="1191"/>
        <end position="1213"/>
    </location>
</feature>
<evidence type="ECO:0000256" key="4">
    <source>
        <dbReference type="SAM" id="MobiDB-lite"/>
    </source>
</evidence>
<dbReference type="PANTHER" id="PTHR43531:SF11">
    <property type="entry name" value="METHYL-ACCEPTING CHEMOTAXIS PROTEIN 3"/>
    <property type="match status" value="1"/>
</dbReference>
<dbReference type="GO" id="GO:0006935">
    <property type="term" value="P:chemotaxis"/>
    <property type="evidence" value="ECO:0007669"/>
    <property type="project" value="UniProtKB-KW"/>
</dbReference>
<accession>A0A7Z7FBM7</accession>
<dbReference type="RefSeq" id="WP_091708003.1">
    <property type="nucleotide sequence ID" value="NZ_FNCA01000001.1"/>
</dbReference>
<evidence type="ECO:0000256" key="1">
    <source>
        <dbReference type="ARBA" id="ARBA00022500"/>
    </source>
</evidence>
<dbReference type="CDD" id="cd11386">
    <property type="entry name" value="MCP_signal"/>
    <property type="match status" value="1"/>
</dbReference>
<dbReference type="Gene3D" id="1.10.287.950">
    <property type="entry name" value="Methyl-accepting chemotaxis protein"/>
    <property type="match status" value="1"/>
</dbReference>
<dbReference type="SUPFAM" id="SSF58104">
    <property type="entry name" value="Methyl-accepting chemotaxis protein (MCP) signaling domain"/>
    <property type="match status" value="1"/>
</dbReference>
<dbReference type="OrthoDB" id="8523at2157"/>
<dbReference type="PRINTS" id="PR00260">
    <property type="entry name" value="CHEMTRNSDUCR"/>
</dbReference>
<dbReference type="EMBL" id="FNCA01000001">
    <property type="protein sequence ID" value="SDF29340.1"/>
    <property type="molecule type" value="Genomic_DNA"/>
</dbReference>
<dbReference type="PROSITE" id="PS50111">
    <property type="entry name" value="CHEMOTAXIS_TRANSDUC_2"/>
    <property type="match status" value="1"/>
</dbReference>
<evidence type="ECO:0000313" key="8">
    <source>
        <dbReference type="Proteomes" id="UP000199259"/>
    </source>
</evidence>
<dbReference type="PROSITE" id="PS50885">
    <property type="entry name" value="HAMP"/>
    <property type="match status" value="1"/>
</dbReference>
<dbReference type="Gene3D" id="1.20.120.1530">
    <property type="match status" value="4"/>
</dbReference>
<proteinExistence type="inferred from homology"/>
<evidence type="ECO:0000256" key="2">
    <source>
        <dbReference type="ARBA" id="ARBA00029447"/>
    </source>
</evidence>
<evidence type="ECO:0000259" key="6">
    <source>
        <dbReference type="PROSITE" id="PS50885"/>
    </source>
</evidence>
<dbReference type="SMART" id="SM00283">
    <property type="entry name" value="MA"/>
    <property type="match status" value="1"/>
</dbReference>
<feature type="domain" description="Methyl-accepting transducer" evidence="5">
    <location>
        <begin position="900"/>
        <end position="1136"/>
    </location>
</feature>
<dbReference type="InterPro" id="IPR004089">
    <property type="entry name" value="MCPsignal_dom"/>
</dbReference>
<dbReference type="InterPro" id="IPR004090">
    <property type="entry name" value="Chemotax_Me-accpt_rcpt"/>
</dbReference>
<organism evidence="7 8">
    <name type="scientific">Methanolobus vulcani</name>
    <dbReference type="NCBI Taxonomy" id="38026"/>
    <lineage>
        <taxon>Archaea</taxon>
        <taxon>Methanobacteriati</taxon>
        <taxon>Methanobacteriota</taxon>
        <taxon>Stenosarchaea group</taxon>
        <taxon>Methanomicrobia</taxon>
        <taxon>Methanosarcinales</taxon>
        <taxon>Methanosarcinaceae</taxon>
        <taxon>Methanolobus</taxon>
    </lineage>
</organism>
<dbReference type="FunFam" id="1.10.287.950:FF:000001">
    <property type="entry name" value="Methyl-accepting chemotaxis sensory transducer"/>
    <property type="match status" value="1"/>
</dbReference>
<evidence type="ECO:0000259" key="5">
    <source>
        <dbReference type="PROSITE" id="PS50111"/>
    </source>
</evidence>
<dbReference type="InterPro" id="IPR003660">
    <property type="entry name" value="HAMP_dom"/>
</dbReference>
<feature type="compositionally biased region" description="Basic and acidic residues" evidence="4">
    <location>
        <begin position="1202"/>
        <end position="1213"/>
    </location>
</feature>
<dbReference type="GO" id="GO:0004888">
    <property type="term" value="F:transmembrane signaling receptor activity"/>
    <property type="evidence" value="ECO:0007669"/>
    <property type="project" value="InterPro"/>
</dbReference>
<evidence type="ECO:0000256" key="3">
    <source>
        <dbReference type="PROSITE-ProRule" id="PRU00284"/>
    </source>
</evidence>
<name>A0A7Z7FBM7_9EURY</name>
<sequence>MLGKNNNKAYYEIIEVLRSVDNGDFDARLDKASTGVEKEMADALNAFLDKAAGWKNEVEQQHELSKQVNKMVTATVEGRLDVRTNPDEFEGEFRELAAGVNQMLDAIVTPFMAASKYVTRLSDGDIPPKITKEFKGSYNDFKDRLNICVDAINALIEDSEMLAQAGSEGKVDIRADAARHGGEFRTIIENLNNTLDSIAKPLRESTDILLKLAVNDFDSAVEGEYDGIFKDNAYAVNEVRNRLLNIQRTFEFMARGDFSDLPRYRQAGKRSDNDKLLPYTIRLMETVKGMADEFIELGQAAEAGSLDYRLDASKFDGLFQEAVGTVNGAFDALINPLNMTADYVDQISKGEIPEKITDEYSGDFNKIKDNINACIDGLGGMVEANNVLQKMAVNDYTSHVEGNYQGIYSEVGNAVNGVRERLLNLTDTAQNISRGDMSDLETYRVIGNGTGKRSENDDITPSFIKMMENVNGMINETVDLTDAAKAGNLDYRADSSGYEGGFKLVLDGINETLDSVVGPLNVAADYVDRISKGNIPEKITDQYNGDFNHIKDNLNQCIDAVNMLVDDALLLANAGVEGRLDVRADASRHTGDFSKVVEGVNNCLDAIICPLNMTAGYVEQISKGEIPERITDEYLGDFNRIKNNINDCIEGLGGLVEANEVLHLMANNDLTRSVEGDYQGIYSEVAEATNGIRQRVLTITNVNKNIAKGDLSDLEGLKKIGKRSENDELIPCYITMMGNIEGIVDEFIKLGNAAEAGNLDYRADGNPYEGSFKDAINTVNLAIDALMAPMNEAMRMVHEYAAGHLEAKFGFDTKGDFKVFSDAIDEFGGNLQAIIADSSRVLEAISKNDLSKPIRIHGVGDFKELTEGIENTRRSLNDVVSLIHDSSRNVASTSQEMSASVEEMSSSSYQIADTVSEISKGAQSQASKTEEVSRAMVDMTMTVQEVATNSQKAAENAKDSNDLINNLGTIAKDLIIKMDSIKNATADSSGVIMELDGKSKQIGEIVNLITNIADQTNLLALNAAIEAARAGEHGRGFAVVADEVRKLAEDSGNAAKQISTLIGEIQEGTHNAVTSMQQGSAEVDTGAVALNEAVQVVEQVVAAGTQIANMVQDIAAAAQEQSASIEEVTSSIEEVSAISEESAAGTEEASAAVEQQTATMQELSRSAEDLSSLAADMKLVVDKFILESVSMNGGKSASPGKMEQKDKEEHILV</sequence>
<dbReference type="PANTHER" id="PTHR43531">
    <property type="entry name" value="PROTEIN ICFG"/>
    <property type="match status" value="1"/>
</dbReference>
<keyword evidence="1" id="KW-0145">Chemotaxis</keyword>
<dbReference type="Proteomes" id="UP000199259">
    <property type="component" value="Unassembled WGS sequence"/>
</dbReference>
<dbReference type="SMART" id="SM00304">
    <property type="entry name" value="HAMP"/>
    <property type="match status" value="6"/>
</dbReference>
<gene>
    <name evidence="7" type="ORF">SAMN04488589_0254</name>
</gene>
<protein>
    <submittedName>
        <fullName evidence="7">Methyl-accepting chemotaxis protein</fullName>
    </submittedName>
</protein>
<dbReference type="Pfam" id="PF00015">
    <property type="entry name" value="MCPsignal"/>
    <property type="match status" value="1"/>
</dbReference>
<keyword evidence="3" id="KW-0807">Transducer</keyword>
<dbReference type="InterPro" id="IPR051310">
    <property type="entry name" value="MCP_chemotaxis"/>
</dbReference>
<keyword evidence="8" id="KW-1185">Reference proteome</keyword>
<dbReference type="GO" id="GO:0007165">
    <property type="term" value="P:signal transduction"/>
    <property type="evidence" value="ECO:0007669"/>
    <property type="project" value="UniProtKB-KW"/>
</dbReference>
<dbReference type="AlphaFoldDB" id="A0A7Z7FBM7"/>
<dbReference type="GO" id="GO:0016020">
    <property type="term" value="C:membrane"/>
    <property type="evidence" value="ECO:0007669"/>
    <property type="project" value="InterPro"/>
</dbReference>
<comment type="caution">
    <text evidence="7">The sequence shown here is derived from an EMBL/GenBank/DDBJ whole genome shotgun (WGS) entry which is preliminary data.</text>
</comment>
<evidence type="ECO:0000313" key="7">
    <source>
        <dbReference type="EMBL" id="SDF29340.1"/>
    </source>
</evidence>